<feature type="binding site" evidence="13">
    <location>
        <position position="48"/>
    </location>
    <ligand>
        <name>[4Fe-4S] cluster</name>
        <dbReference type="ChEBI" id="CHEBI:49883"/>
        <label>1</label>
    </ligand>
</feature>
<comment type="caution">
    <text evidence="17">The sequence shown here is derived from an EMBL/GenBank/DDBJ whole genome shotgun (WGS) entry which is preliminary data.</text>
</comment>
<dbReference type="EMBL" id="DVHK01000079">
    <property type="protein sequence ID" value="HIR67149.1"/>
    <property type="molecule type" value="Genomic_DNA"/>
</dbReference>
<evidence type="ECO:0000259" key="16">
    <source>
        <dbReference type="PROSITE" id="PS51918"/>
    </source>
</evidence>
<dbReference type="InterPro" id="IPR007197">
    <property type="entry name" value="rSAM"/>
</dbReference>
<evidence type="ECO:0000256" key="8">
    <source>
        <dbReference type="ARBA" id="ARBA00033765"/>
    </source>
</evidence>
<evidence type="ECO:0000256" key="2">
    <source>
        <dbReference type="ARBA" id="ARBA00022485"/>
    </source>
</evidence>
<comment type="catalytic activity">
    <reaction evidence="9 13">
        <text>N(6)-dimethylallyladenosine(37) in tRNA + (sulfur carrier)-SH + AH2 + 2 S-adenosyl-L-methionine = 2-methylsulfanyl-N(6)-dimethylallyladenosine(37) in tRNA + (sulfur carrier)-H + 5'-deoxyadenosine + L-methionine + A + S-adenosyl-L-homocysteine + 2 H(+)</text>
        <dbReference type="Rhea" id="RHEA:37067"/>
        <dbReference type="Rhea" id="RHEA-COMP:10375"/>
        <dbReference type="Rhea" id="RHEA-COMP:10376"/>
        <dbReference type="Rhea" id="RHEA-COMP:14737"/>
        <dbReference type="Rhea" id="RHEA-COMP:14739"/>
        <dbReference type="ChEBI" id="CHEBI:13193"/>
        <dbReference type="ChEBI" id="CHEBI:15378"/>
        <dbReference type="ChEBI" id="CHEBI:17319"/>
        <dbReference type="ChEBI" id="CHEBI:17499"/>
        <dbReference type="ChEBI" id="CHEBI:29917"/>
        <dbReference type="ChEBI" id="CHEBI:57844"/>
        <dbReference type="ChEBI" id="CHEBI:57856"/>
        <dbReference type="ChEBI" id="CHEBI:59789"/>
        <dbReference type="ChEBI" id="CHEBI:64428"/>
        <dbReference type="ChEBI" id="CHEBI:74415"/>
        <dbReference type="ChEBI" id="CHEBI:74417"/>
        <dbReference type="EC" id="2.8.4.3"/>
    </reaction>
</comment>
<dbReference type="PANTHER" id="PTHR43020">
    <property type="entry name" value="CDK5 REGULATORY SUBUNIT-ASSOCIATED PROTEIN 1"/>
    <property type="match status" value="1"/>
</dbReference>
<dbReference type="EC" id="2.8.4.3" evidence="8 13"/>
<dbReference type="InterPro" id="IPR013848">
    <property type="entry name" value="Methylthiotransferase_N"/>
</dbReference>
<keyword evidence="13" id="KW-0819">tRNA processing</keyword>
<keyword evidence="13" id="KW-0963">Cytoplasm</keyword>
<dbReference type="PROSITE" id="PS50926">
    <property type="entry name" value="TRAM"/>
    <property type="match status" value="1"/>
</dbReference>
<comment type="cofactor">
    <cofactor evidence="13">
        <name>[4Fe-4S] cluster</name>
        <dbReference type="ChEBI" id="CHEBI:49883"/>
    </cofactor>
    <text evidence="13">Binds 2 [4Fe-4S] clusters. One cluster is coordinated with 3 cysteines and an exchangeable S-adenosyl-L-methionine.</text>
</comment>
<dbReference type="SFLD" id="SFLDF00273">
    <property type="entry name" value="(dimethylallyl)adenosine_tRNA"/>
    <property type="match status" value="1"/>
</dbReference>
<dbReference type="AlphaFoldDB" id="A0A9D1E6Q5"/>
<proteinExistence type="inferred from homology"/>
<dbReference type="Gene3D" id="3.40.50.12160">
    <property type="entry name" value="Methylthiotransferase, N-terminal domain"/>
    <property type="match status" value="1"/>
</dbReference>
<feature type="binding site" evidence="13">
    <location>
        <position position="165"/>
    </location>
    <ligand>
        <name>[4Fe-4S] cluster</name>
        <dbReference type="ChEBI" id="CHEBI:49883"/>
        <label>2</label>
        <note>4Fe-4S-S-AdoMet</note>
    </ligand>
</feature>
<dbReference type="PROSITE" id="PS51918">
    <property type="entry name" value="RADICAL_SAM"/>
    <property type="match status" value="1"/>
</dbReference>
<comment type="subcellular location">
    <subcellularLocation>
        <location evidence="13">Cytoplasm</location>
    </subcellularLocation>
</comment>
<keyword evidence="2 13" id="KW-0004">4Fe-4S</keyword>
<dbReference type="PROSITE" id="PS01278">
    <property type="entry name" value="MTTASE_RADICAL"/>
    <property type="match status" value="1"/>
</dbReference>
<evidence type="ECO:0000256" key="13">
    <source>
        <dbReference type="HAMAP-Rule" id="MF_01864"/>
    </source>
</evidence>
<organism evidence="17 18">
    <name type="scientific">Candidatus Coproplasma avicola</name>
    <dbReference type="NCBI Taxonomy" id="2840744"/>
    <lineage>
        <taxon>Bacteria</taxon>
        <taxon>Bacillati</taxon>
        <taxon>Bacillota</taxon>
        <taxon>Clostridia</taxon>
        <taxon>Eubacteriales</taxon>
        <taxon>Candidatus Coproplasma</taxon>
    </lineage>
</organism>
<dbReference type="SMART" id="SM00729">
    <property type="entry name" value="Elp3"/>
    <property type="match status" value="1"/>
</dbReference>
<feature type="binding site" evidence="13">
    <location>
        <position position="12"/>
    </location>
    <ligand>
        <name>[4Fe-4S] cluster</name>
        <dbReference type="ChEBI" id="CHEBI:49883"/>
        <label>1</label>
    </ligand>
</feature>
<comment type="similarity">
    <text evidence="13">Belongs to the methylthiotransferase family. MiaB subfamily.</text>
</comment>
<dbReference type="Pfam" id="PF04055">
    <property type="entry name" value="Radical_SAM"/>
    <property type="match status" value="1"/>
</dbReference>
<evidence type="ECO:0000313" key="17">
    <source>
        <dbReference type="EMBL" id="HIR67149.1"/>
    </source>
</evidence>
<dbReference type="InterPro" id="IPR023404">
    <property type="entry name" value="rSAM_horseshoe"/>
</dbReference>
<sequence>MDKFFHIVTYGCQMNVHESEKIAGILSEMGYKSCESPEEADIVVFNTCCIRENAENHAFGNIGMLKKLKAARKDMLIAVGGCLPQQMNKAENLHEKFPYVDIIFGTHNLHNLKGLIEKKLKMRKTLIEIEDSEGEICEDDKPLRTSYPNAWVNIMYGCNNFCSYCIVPYVRGRERSRDSRKIIEEVRSLVSEGYKEITLLGQNVNSYKGELTFPQLLKEIADIDGKFRLRFMTSHPKDFSPELIKVMAQNPKICHCLHLPVQSGSDAILKAMNRKYTAGQYLEKVEMLKKAIPDCAITTDLIVGFPGETDEDFKATLELAKKVNFASAFTFVYSKREGTVAAKMPNQVPEEVSKARIMELVELINSQTRALSQMYIGKTVEILCEDYDSKRGLYMGRDEYGRMGYFASQKNLIGQFVNVRIEHANGVSLTGEVV</sequence>
<name>A0A9D1E6Q5_9FIRM</name>
<dbReference type="GO" id="GO:0035597">
    <property type="term" value="F:tRNA-2-methylthio-N(6)-dimethylallyladenosine(37) synthase activity"/>
    <property type="evidence" value="ECO:0007669"/>
    <property type="project" value="UniProtKB-EC"/>
</dbReference>
<dbReference type="SUPFAM" id="SSF102114">
    <property type="entry name" value="Radical SAM enzymes"/>
    <property type="match status" value="1"/>
</dbReference>
<keyword evidence="3 13" id="KW-0808">Transferase</keyword>
<evidence type="ECO:0000256" key="4">
    <source>
        <dbReference type="ARBA" id="ARBA00022691"/>
    </source>
</evidence>
<keyword evidence="5 13" id="KW-0479">Metal-binding</keyword>
<feature type="binding site" evidence="13">
    <location>
        <position position="158"/>
    </location>
    <ligand>
        <name>[4Fe-4S] cluster</name>
        <dbReference type="ChEBI" id="CHEBI:49883"/>
        <label>2</label>
        <note>4Fe-4S-S-AdoMet</note>
    </ligand>
</feature>
<dbReference type="Pfam" id="PF00919">
    <property type="entry name" value="UPF0004"/>
    <property type="match status" value="1"/>
</dbReference>
<keyword evidence="7 13" id="KW-0411">Iron-sulfur</keyword>
<dbReference type="PROSITE" id="PS51449">
    <property type="entry name" value="MTTASE_N"/>
    <property type="match status" value="1"/>
</dbReference>
<dbReference type="InterPro" id="IPR058240">
    <property type="entry name" value="rSAM_sf"/>
</dbReference>
<keyword evidence="6 13" id="KW-0408">Iron</keyword>
<dbReference type="FunFam" id="3.40.50.12160:FF:000003">
    <property type="entry name" value="CDK5 regulatory subunit-associated protein 1"/>
    <property type="match status" value="1"/>
</dbReference>
<evidence type="ECO:0000256" key="3">
    <source>
        <dbReference type="ARBA" id="ARBA00022679"/>
    </source>
</evidence>
<dbReference type="InterPro" id="IPR020612">
    <property type="entry name" value="Methylthiotransferase_CS"/>
</dbReference>
<evidence type="ECO:0000313" key="18">
    <source>
        <dbReference type="Proteomes" id="UP000823913"/>
    </source>
</evidence>
<dbReference type="GO" id="GO:0046872">
    <property type="term" value="F:metal ion binding"/>
    <property type="evidence" value="ECO:0007669"/>
    <property type="project" value="UniProtKB-KW"/>
</dbReference>
<evidence type="ECO:0000256" key="1">
    <source>
        <dbReference type="ARBA" id="ARBA00003234"/>
    </source>
</evidence>
<dbReference type="FunFam" id="3.80.30.20:FF:000001">
    <property type="entry name" value="tRNA-2-methylthio-N(6)-dimethylallyladenosine synthase 2"/>
    <property type="match status" value="1"/>
</dbReference>
<evidence type="ECO:0000259" key="15">
    <source>
        <dbReference type="PROSITE" id="PS51449"/>
    </source>
</evidence>
<dbReference type="InterPro" id="IPR006638">
    <property type="entry name" value="Elp3/MiaA/NifB-like_rSAM"/>
</dbReference>
<comment type="function">
    <text evidence="1 13">Catalyzes the methylthiolation of N6-(dimethylallyl)adenosine (i(6)A), leading to the formation of 2-methylthio-N6-(dimethylallyl)adenosine (ms(2)i(6)A) at position 37 in tRNAs that read codons beginning with uridine.</text>
</comment>
<gene>
    <name evidence="13 17" type="primary">miaB</name>
    <name evidence="17" type="ORF">IAB94_03755</name>
</gene>
<accession>A0A9D1E6Q5</accession>
<comment type="subunit">
    <text evidence="13">Monomer.</text>
</comment>
<feature type="binding site" evidence="13">
    <location>
        <position position="82"/>
    </location>
    <ligand>
        <name>[4Fe-4S] cluster</name>
        <dbReference type="ChEBI" id="CHEBI:49883"/>
        <label>1</label>
    </ligand>
</feature>
<dbReference type="InterPro" id="IPR038135">
    <property type="entry name" value="Methylthiotransferase_N_sf"/>
</dbReference>
<reference evidence="17" key="1">
    <citation type="submission" date="2020-10" db="EMBL/GenBank/DDBJ databases">
        <authorList>
            <person name="Gilroy R."/>
        </authorList>
    </citation>
    <scope>NUCLEOTIDE SEQUENCE</scope>
    <source>
        <strain evidence="17">ChiW16-3235</strain>
    </source>
</reference>
<dbReference type="HAMAP" id="MF_01864">
    <property type="entry name" value="tRNA_metthiotr_MiaB"/>
    <property type="match status" value="1"/>
</dbReference>
<protein>
    <recommendedName>
        <fullName evidence="10 13">tRNA-2-methylthio-N(6)-dimethylallyladenosine synthase</fullName>
        <ecNumber evidence="8 13">2.8.4.3</ecNumber>
    </recommendedName>
    <alternativeName>
        <fullName evidence="12 13">(Dimethylallyl)adenosine tRNA methylthiotransferase MiaB</fullName>
    </alternativeName>
    <alternativeName>
        <fullName evidence="11 13">tRNA-i(6)A37 methylthiotransferase</fullName>
    </alternativeName>
</protein>
<dbReference type="Proteomes" id="UP000823913">
    <property type="component" value="Unassembled WGS sequence"/>
</dbReference>
<dbReference type="InterPro" id="IPR002792">
    <property type="entry name" value="TRAM_dom"/>
</dbReference>
<dbReference type="Gene3D" id="3.80.30.20">
    <property type="entry name" value="tm_1862 like domain"/>
    <property type="match status" value="1"/>
</dbReference>
<dbReference type="GO" id="GO:0005829">
    <property type="term" value="C:cytosol"/>
    <property type="evidence" value="ECO:0007669"/>
    <property type="project" value="TreeGrafter"/>
</dbReference>
<dbReference type="CDD" id="cd01335">
    <property type="entry name" value="Radical_SAM"/>
    <property type="match status" value="1"/>
</dbReference>
<dbReference type="NCBIfam" id="TIGR01574">
    <property type="entry name" value="miaB-methiolase"/>
    <property type="match status" value="1"/>
</dbReference>
<feature type="domain" description="TRAM" evidence="14">
    <location>
        <begin position="373"/>
        <end position="434"/>
    </location>
</feature>
<dbReference type="SFLD" id="SFLDG01082">
    <property type="entry name" value="B12-binding_domain_containing"/>
    <property type="match status" value="1"/>
</dbReference>
<evidence type="ECO:0000256" key="6">
    <source>
        <dbReference type="ARBA" id="ARBA00023004"/>
    </source>
</evidence>
<evidence type="ECO:0000256" key="10">
    <source>
        <dbReference type="ARBA" id="ARBA00068570"/>
    </source>
</evidence>
<dbReference type="PANTHER" id="PTHR43020:SF2">
    <property type="entry name" value="MITOCHONDRIAL TRNA METHYLTHIOTRANSFERASE CDK5RAP1"/>
    <property type="match status" value="1"/>
</dbReference>
<evidence type="ECO:0000256" key="7">
    <source>
        <dbReference type="ARBA" id="ARBA00023014"/>
    </source>
</evidence>
<reference evidence="17" key="2">
    <citation type="journal article" date="2021" name="PeerJ">
        <title>Extensive microbial diversity within the chicken gut microbiome revealed by metagenomics and culture.</title>
        <authorList>
            <person name="Gilroy R."/>
            <person name="Ravi A."/>
            <person name="Getino M."/>
            <person name="Pursley I."/>
            <person name="Horton D.L."/>
            <person name="Alikhan N.F."/>
            <person name="Baker D."/>
            <person name="Gharbi K."/>
            <person name="Hall N."/>
            <person name="Watson M."/>
            <person name="Adriaenssens E.M."/>
            <person name="Foster-Nyarko E."/>
            <person name="Jarju S."/>
            <person name="Secka A."/>
            <person name="Antonio M."/>
            <person name="Oren A."/>
            <person name="Chaudhuri R.R."/>
            <person name="La Ragione R."/>
            <person name="Hildebrand F."/>
            <person name="Pallen M.J."/>
        </authorList>
    </citation>
    <scope>NUCLEOTIDE SEQUENCE</scope>
    <source>
        <strain evidence="17">ChiW16-3235</strain>
    </source>
</reference>
<dbReference type="SFLD" id="SFLDG01061">
    <property type="entry name" value="methylthiotransferase"/>
    <property type="match status" value="1"/>
</dbReference>
<dbReference type="SFLD" id="SFLDS00029">
    <property type="entry name" value="Radical_SAM"/>
    <property type="match status" value="1"/>
</dbReference>
<evidence type="ECO:0000259" key="14">
    <source>
        <dbReference type="PROSITE" id="PS50926"/>
    </source>
</evidence>
<evidence type="ECO:0000256" key="12">
    <source>
        <dbReference type="ARBA" id="ARBA00081141"/>
    </source>
</evidence>
<dbReference type="NCBIfam" id="TIGR00089">
    <property type="entry name" value="MiaB/RimO family radical SAM methylthiotransferase"/>
    <property type="match status" value="1"/>
</dbReference>
<evidence type="ECO:0000256" key="5">
    <source>
        <dbReference type="ARBA" id="ARBA00022723"/>
    </source>
</evidence>
<dbReference type="InterPro" id="IPR006463">
    <property type="entry name" value="MiaB_methiolase"/>
</dbReference>
<keyword evidence="4 13" id="KW-0949">S-adenosyl-L-methionine</keyword>
<dbReference type="InterPro" id="IPR005839">
    <property type="entry name" value="Methylthiotransferase"/>
</dbReference>
<feature type="domain" description="MTTase N-terminal" evidence="15">
    <location>
        <begin position="3"/>
        <end position="121"/>
    </location>
</feature>
<evidence type="ECO:0000256" key="11">
    <source>
        <dbReference type="ARBA" id="ARBA00080698"/>
    </source>
</evidence>
<feature type="binding site" evidence="13">
    <location>
        <position position="162"/>
    </location>
    <ligand>
        <name>[4Fe-4S] cluster</name>
        <dbReference type="ChEBI" id="CHEBI:49883"/>
        <label>2</label>
        <note>4Fe-4S-S-AdoMet</note>
    </ligand>
</feature>
<dbReference type="GO" id="GO:0051539">
    <property type="term" value="F:4 iron, 4 sulfur cluster binding"/>
    <property type="evidence" value="ECO:0007669"/>
    <property type="project" value="UniProtKB-UniRule"/>
</dbReference>
<evidence type="ECO:0000256" key="9">
    <source>
        <dbReference type="ARBA" id="ARBA00051425"/>
    </source>
</evidence>
<dbReference type="Pfam" id="PF01938">
    <property type="entry name" value="TRAM"/>
    <property type="match status" value="1"/>
</dbReference>
<feature type="domain" description="Radical SAM core" evidence="16">
    <location>
        <begin position="144"/>
        <end position="370"/>
    </location>
</feature>